<gene>
    <name evidence="2" type="ORF">VB264_10170</name>
</gene>
<feature type="signal peptide" evidence="1">
    <location>
        <begin position="1"/>
        <end position="24"/>
    </location>
</feature>
<protein>
    <submittedName>
        <fullName evidence="2">DUF4198 domain-containing protein</fullName>
    </submittedName>
</protein>
<dbReference type="Proteomes" id="UP001304671">
    <property type="component" value="Unassembled WGS sequence"/>
</dbReference>
<keyword evidence="1" id="KW-0732">Signal</keyword>
<dbReference type="EMBL" id="JAYFUL010000013">
    <property type="protein sequence ID" value="MEA5258145.1"/>
    <property type="molecule type" value="Genomic_DNA"/>
</dbReference>
<dbReference type="InterPro" id="IPR019613">
    <property type="entry name" value="DUF4198"/>
</dbReference>
<comment type="caution">
    <text evidence="2">The sequence shown here is derived from an EMBL/GenBank/DDBJ whole genome shotgun (WGS) entry which is preliminary data.</text>
</comment>
<reference evidence="2 3" key="1">
    <citation type="submission" date="2023-12" db="EMBL/GenBank/DDBJ databases">
        <title>Novel species of the genus Arcicella isolated from rivers.</title>
        <authorList>
            <person name="Lu H."/>
        </authorList>
    </citation>
    <scope>NUCLEOTIDE SEQUENCE [LARGE SCALE GENOMIC DNA]</scope>
    <source>
        <strain evidence="2 3">LMG 21963</strain>
    </source>
</reference>
<sequence>MKKKILFKMVSLFTMMCLPFLSMAHGYWFETQGSGKIGSPVKILMFYGEYASGIREKGDRLNKMNELSVSVIDGDGNQSAITMTQQETHWEGTFTPKKEGTYQVLAINDTREVQDWTKHNLGVTRPVQFLRTIYQVGKTNSAKNKLQFLDITVSKEKDKVLLTTYKDQKGLPKTKVTVINPQTWEKSLFTNEKGESSFTPTGKGMYLVELEWIDNTPGTFKGKDYQTIRYKSETTFVLD</sequence>
<proteinExistence type="predicted"/>
<evidence type="ECO:0000256" key="1">
    <source>
        <dbReference type="SAM" id="SignalP"/>
    </source>
</evidence>
<keyword evidence="3" id="KW-1185">Reference proteome</keyword>
<dbReference type="Pfam" id="PF10670">
    <property type="entry name" value="DUF4198"/>
    <property type="match status" value="1"/>
</dbReference>
<organism evidence="2 3">
    <name type="scientific">Arcicella aquatica</name>
    <dbReference type="NCBI Taxonomy" id="217141"/>
    <lineage>
        <taxon>Bacteria</taxon>
        <taxon>Pseudomonadati</taxon>
        <taxon>Bacteroidota</taxon>
        <taxon>Cytophagia</taxon>
        <taxon>Cytophagales</taxon>
        <taxon>Flectobacillaceae</taxon>
        <taxon>Arcicella</taxon>
    </lineage>
</organism>
<name>A0ABU5QMV6_9BACT</name>
<feature type="chain" id="PRO_5045568558" evidence="1">
    <location>
        <begin position="25"/>
        <end position="239"/>
    </location>
</feature>
<evidence type="ECO:0000313" key="2">
    <source>
        <dbReference type="EMBL" id="MEA5258145.1"/>
    </source>
</evidence>
<evidence type="ECO:0000313" key="3">
    <source>
        <dbReference type="Proteomes" id="UP001304671"/>
    </source>
</evidence>
<accession>A0ABU5QMV6</accession>
<dbReference type="RefSeq" id="WP_323249029.1">
    <property type="nucleotide sequence ID" value="NZ_JAYFUL010000013.1"/>
</dbReference>